<evidence type="ECO:0000313" key="10">
    <source>
        <dbReference type="Proteomes" id="UP000316621"/>
    </source>
</evidence>
<dbReference type="SMART" id="SM00432">
    <property type="entry name" value="MADS"/>
    <property type="match status" value="1"/>
</dbReference>
<dbReference type="AlphaFoldDB" id="A0A4Y7JX21"/>
<keyword evidence="3" id="KW-0238">DNA-binding</keyword>
<dbReference type="GO" id="GO:0046983">
    <property type="term" value="F:protein dimerization activity"/>
    <property type="evidence" value="ECO:0007669"/>
    <property type="project" value="InterPro"/>
</dbReference>
<dbReference type="PRINTS" id="PR00404">
    <property type="entry name" value="MADSDOMAIN"/>
</dbReference>
<dbReference type="Proteomes" id="UP000316621">
    <property type="component" value="Chromosome 6"/>
</dbReference>
<keyword evidence="4" id="KW-0804">Transcription</keyword>
<dbReference type="PROSITE" id="PS00350">
    <property type="entry name" value="MADS_BOX_1"/>
    <property type="match status" value="1"/>
</dbReference>
<evidence type="ECO:0000256" key="4">
    <source>
        <dbReference type="ARBA" id="ARBA00023163"/>
    </source>
</evidence>
<evidence type="ECO:0000259" key="7">
    <source>
        <dbReference type="PROSITE" id="PS50066"/>
    </source>
</evidence>
<sequence length="256" mass="29718">MGRGKIVIQRIDNTTSRQVTFSKRRNGLLKKAKELSILCEAEVGLVIFSSTGKLCEFSSPNMKSIIERYNKSKEDQHHPLMNANSEAKFWKREAAALRHQLQNLQENHRQLMGQELSSLSAKKLQNLENQLEMSLRGVRMQKDQKLTDEIHELNRKGNLLHQENMELFKKEHRICQENMDLLRKINEARDANETNRISHSPNGFNCEEDECFKLQLCQPQQQNYATPENPTKPSLPASDVWWVPTDLTARSPKFLH</sequence>
<protein>
    <submittedName>
        <fullName evidence="9">Uncharacterized protein</fullName>
    </submittedName>
</protein>
<keyword evidence="5" id="KW-0539">Nucleus</keyword>
<dbReference type="CDD" id="cd00265">
    <property type="entry name" value="MADS_MEF2_like"/>
    <property type="match status" value="1"/>
</dbReference>
<dbReference type="GO" id="GO:0000977">
    <property type="term" value="F:RNA polymerase II transcription regulatory region sequence-specific DNA binding"/>
    <property type="evidence" value="ECO:0007669"/>
    <property type="project" value="InterPro"/>
</dbReference>
<keyword evidence="2" id="KW-0805">Transcription regulation</keyword>
<name>A0A4Y7JX21_PAPSO</name>
<gene>
    <name evidence="9" type="ORF">C5167_007959</name>
</gene>
<evidence type="ECO:0000256" key="5">
    <source>
        <dbReference type="ARBA" id="ARBA00023242"/>
    </source>
</evidence>
<keyword evidence="10" id="KW-1185">Reference proteome</keyword>
<dbReference type="EMBL" id="CM010720">
    <property type="protein sequence ID" value="RZC64269.1"/>
    <property type="molecule type" value="Genomic_DNA"/>
</dbReference>
<dbReference type="PROSITE" id="PS50066">
    <property type="entry name" value="MADS_BOX_2"/>
    <property type="match status" value="1"/>
</dbReference>
<evidence type="ECO:0000256" key="6">
    <source>
        <dbReference type="SAM" id="Coils"/>
    </source>
</evidence>
<evidence type="ECO:0000313" key="9">
    <source>
        <dbReference type="EMBL" id="RZC64269.1"/>
    </source>
</evidence>
<evidence type="ECO:0000259" key="8">
    <source>
        <dbReference type="PROSITE" id="PS51297"/>
    </source>
</evidence>
<dbReference type="PANTHER" id="PTHR48019">
    <property type="entry name" value="SERUM RESPONSE FACTOR HOMOLOG"/>
    <property type="match status" value="1"/>
</dbReference>
<dbReference type="GO" id="GO:0003700">
    <property type="term" value="F:DNA-binding transcription factor activity"/>
    <property type="evidence" value="ECO:0007669"/>
    <property type="project" value="InterPro"/>
</dbReference>
<dbReference type="Gramene" id="RZC64269">
    <property type="protein sequence ID" value="RZC64269"/>
    <property type="gene ID" value="C5167_007959"/>
</dbReference>
<evidence type="ECO:0000256" key="1">
    <source>
        <dbReference type="ARBA" id="ARBA00004123"/>
    </source>
</evidence>
<dbReference type="GO" id="GO:0045944">
    <property type="term" value="P:positive regulation of transcription by RNA polymerase II"/>
    <property type="evidence" value="ECO:0007669"/>
    <property type="project" value="InterPro"/>
</dbReference>
<dbReference type="InterPro" id="IPR050142">
    <property type="entry name" value="MADS-box/MEF2_TF"/>
</dbReference>
<feature type="domain" description="MADS-box" evidence="7">
    <location>
        <begin position="1"/>
        <end position="61"/>
    </location>
</feature>
<evidence type="ECO:0000256" key="2">
    <source>
        <dbReference type="ARBA" id="ARBA00023015"/>
    </source>
</evidence>
<dbReference type="FunFam" id="3.40.1810.10:FF:000003">
    <property type="entry name" value="MADS-box transcription factor MADS-MC"/>
    <property type="match status" value="1"/>
</dbReference>
<proteinExistence type="predicted"/>
<dbReference type="SUPFAM" id="SSF55455">
    <property type="entry name" value="SRF-like"/>
    <property type="match status" value="1"/>
</dbReference>
<comment type="subcellular location">
    <subcellularLocation>
        <location evidence="1">Nucleus</location>
    </subcellularLocation>
</comment>
<dbReference type="InterPro" id="IPR033896">
    <property type="entry name" value="MEF2-like_N"/>
</dbReference>
<dbReference type="InterPro" id="IPR002100">
    <property type="entry name" value="TF_MADSbox"/>
</dbReference>
<dbReference type="Pfam" id="PF01486">
    <property type="entry name" value="K-box"/>
    <property type="match status" value="1"/>
</dbReference>
<reference evidence="9 10" key="1">
    <citation type="journal article" date="2018" name="Science">
        <title>The opium poppy genome and morphinan production.</title>
        <authorList>
            <person name="Guo L."/>
            <person name="Winzer T."/>
            <person name="Yang X."/>
            <person name="Li Y."/>
            <person name="Ning Z."/>
            <person name="He Z."/>
            <person name="Teodor R."/>
            <person name="Lu Y."/>
            <person name="Bowser T.A."/>
            <person name="Graham I.A."/>
            <person name="Ye K."/>
        </authorList>
    </citation>
    <scope>NUCLEOTIDE SEQUENCE [LARGE SCALE GENOMIC DNA]</scope>
    <source>
        <strain evidence="10">cv. HN1</strain>
        <tissue evidence="9">Leaves</tissue>
    </source>
</reference>
<dbReference type="OMA" id="MNANSEA"/>
<feature type="coiled-coil region" evidence="6">
    <location>
        <begin position="80"/>
        <end position="144"/>
    </location>
</feature>
<feature type="domain" description="K-box" evidence="8">
    <location>
        <begin position="87"/>
        <end position="177"/>
    </location>
</feature>
<dbReference type="PROSITE" id="PS51297">
    <property type="entry name" value="K_BOX"/>
    <property type="match status" value="1"/>
</dbReference>
<keyword evidence="6" id="KW-0175">Coiled coil</keyword>
<dbReference type="InterPro" id="IPR002487">
    <property type="entry name" value="TF_Kbox"/>
</dbReference>
<dbReference type="GO" id="GO:0005634">
    <property type="term" value="C:nucleus"/>
    <property type="evidence" value="ECO:0007669"/>
    <property type="project" value="UniProtKB-SubCell"/>
</dbReference>
<dbReference type="Pfam" id="PF00319">
    <property type="entry name" value="SRF-TF"/>
    <property type="match status" value="1"/>
</dbReference>
<evidence type="ECO:0000256" key="3">
    <source>
        <dbReference type="ARBA" id="ARBA00023125"/>
    </source>
</evidence>
<accession>A0A4Y7JX21</accession>
<dbReference type="InterPro" id="IPR036879">
    <property type="entry name" value="TF_MADSbox_sf"/>
</dbReference>
<dbReference type="Gene3D" id="3.40.1810.10">
    <property type="entry name" value="Transcription factor, MADS-box"/>
    <property type="match status" value="1"/>
</dbReference>
<organism evidence="9 10">
    <name type="scientific">Papaver somniferum</name>
    <name type="common">Opium poppy</name>
    <dbReference type="NCBI Taxonomy" id="3469"/>
    <lineage>
        <taxon>Eukaryota</taxon>
        <taxon>Viridiplantae</taxon>
        <taxon>Streptophyta</taxon>
        <taxon>Embryophyta</taxon>
        <taxon>Tracheophyta</taxon>
        <taxon>Spermatophyta</taxon>
        <taxon>Magnoliopsida</taxon>
        <taxon>Ranunculales</taxon>
        <taxon>Papaveraceae</taxon>
        <taxon>Papaveroideae</taxon>
        <taxon>Papaver</taxon>
    </lineage>
</organism>